<comment type="subunit">
    <text evidence="8">Associated with 70S ribosomes and polysomes.</text>
</comment>
<dbReference type="AlphaFoldDB" id="A0A2K8KZN4"/>
<comment type="catalytic activity">
    <reaction evidence="7">
        <text>an N-acyl-L-alpha-aminoacyl-tRNA + H2O = an N-acyl-L-amino acid + a tRNA + H(+)</text>
        <dbReference type="Rhea" id="RHEA:54448"/>
        <dbReference type="Rhea" id="RHEA-COMP:10123"/>
        <dbReference type="Rhea" id="RHEA-COMP:13883"/>
        <dbReference type="ChEBI" id="CHEBI:15377"/>
        <dbReference type="ChEBI" id="CHEBI:15378"/>
        <dbReference type="ChEBI" id="CHEBI:59874"/>
        <dbReference type="ChEBI" id="CHEBI:78442"/>
        <dbReference type="ChEBI" id="CHEBI:138191"/>
        <dbReference type="EC" id="3.1.1.29"/>
    </reaction>
</comment>
<keyword evidence="5" id="KW-0378">Hydrolase</keyword>
<evidence type="ECO:0000313" key="13">
    <source>
        <dbReference type="EMBL" id="ATX78234.1"/>
    </source>
</evidence>
<dbReference type="RefSeq" id="WP_405124665.1">
    <property type="nucleotide sequence ID" value="NZ_CP011797.1"/>
</dbReference>
<dbReference type="InterPro" id="IPR000352">
    <property type="entry name" value="Pep_chain_release_fac_I"/>
</dbReference>
<comment type="similarity">
    <text evidence="2">Belongs to the prokaryotic/mitochondrial release factor family.</text>
</comment>
<dbReference type="PROSITE" id="PS00745">
    <property type="entry name" value="RF_PROK_I"/>
    <property type="match status" value="1"/>
</dbReference>
<dbReference type="GO" id="GO:0004045">
    <property type="term" value="F:peptidyl-tRNA hydrolase activity"/>
    <property type="evidence" value="ECO:0007669"/>
    <property type="project" value="UniProtKB-EC"/>
</dbReference>
<evidence type="ECO:0000256" key="1">
    <source>
        <dbReference type="ARBA" id="ARBA00004496"/>
    </source>
</evidence>
<dbReference type="SUPFAM" id="SSF75620">
    <property type="entry name" value="Release factor"/>
    <property type="match status" value="1"/>
</dbReference>
<organism evidence="13 14">
    <name type="scientific">Reinekea forsetii</name>
    <dbReference type="NCBI Taxonomy" id="1336806"/>
    <lineage>
        <taxon>Bacteria</taxon>
        <taxon>Pseudomonadati</taxon>
        <taxon>Pseudomonadota</taxon>
        <taxon>Gammaproteobacteria</taxon>
        <taxon>Oceanospirillales</taxon>
        <taxon>Saccharospirillaceae</taxon>
        <taxon>Reinekea</taxon>
    </lineage>
</organism>
<dbReference type="Pfam" id="PF00472">
    <property type="entry name" value="RF-1"/>
    <property type="match status" value="1"/>
</dbReference>
<dbReference type="Proteomes" id="UP000229757">
    <property type="component" value="Chromosome"/>
</dbReference>
<evidence type="ECO:0000256" key="4">
    <source>
        <dbReference type="ARBA" id="ARBA00022490"/>
    </source>
</evidence>
<dbReference type="EMBL" id="CP011797">
    <property type="protein sequence ID" value="ATX78234.1"/>
    <property type="molecule type" value="Genomic_DNA"/>
</dbReference>
<protein>
    <recommendedName>
        <fullName evidence="9">Peptidyl-tRNA hydrolase ArfB</fullName>
        <ecNumber evidence="3">3.1.1.29</ecNumber>
    </recommendedName>
    <alternativeName>
        <fullName evidence="10">Alternative ribosome-rescue factor B</fullName>
    </alternativeName>
</protein>
<dbReference type="GO" id="GO:0003747">
    <property type="term" value="F:translation release factor activity"/>
    <property type="evidence" value="ECO:0007669"/>
    <property type="project" value="InterPro"/>
</dbReference>
<evidence type="ECO:0000256" key="6">
    <source>
        <dbReference type="ARBA" id="ARBA00022845"/>
    </source>
</evidence>
<evidence type="ECO:0000256" key="11">
    <source>
        <dbReference type="SAM" id="MobiDB-lite"/>
    </source>
</evidence>
<evidence type="ECO:0000259" key="12">
    <source>
        <dbReference type="PROSITE" id="PS00745"/>
    </source>
</evidence>
<evidence type="ECO:0000256" key="2">
    <source>
        <dbReference type="ARBA" id="ARBA00010835"/>
    </source>
</evidence>
<evidence type="ECO:0000256" key="3">
    <source>
        <dbReference type="ARBA" id="ARBA00013260"/>
    </source>
</evidence>
<evidence type="ECO:0000256" key="5">
    <source>
        <dbReference type="ARBA" id="ARBA00022801"/>
    </source>
</evidence>
<dbReference type="NCBIfam" id="NF006718">
    <property type="entry name" value="PRK09256.1"/>
    <property type="match status" value="1"/>
</dbReference>
<dbReference type="GO" id="GO:0043022">
    <property type="term" value="F:ribosome binding"/>
    <property type="evidence" value="ECO:0007669"/>
    <property type="project" value="TreeGrafter"/>
</dbReference>
<accession>A0A2K8KZN4</accession>
<name>A0A2K8KZN4_9GAMM</name>
<feature type="region of interest" description="Disordered" evidence="11">
    <location>
        <begin position="105"/>
        <end position="141"/>
    </location>
</feature>
<sequence>MNNSVLLITANIALGDDEIELNAIRAQGAGGQNVNKVSSAIHLRFDIQASSLPEFYKARLLALNDSRITSEGVLVIKSQTFRTQEKNRAEALSRLQQLIQGAGVVQKARRATKPTRGSQRRRMDSKTQNGKTKALRGRVQD</sequence>
<evidence type="ECO:0000256" key="10">
    <source>
        <dbReference type="ARBA" id="ARBA00077576"/>
    </source>
</evidence>
<keyword evidence="6" id="KW-0810">Translation regulation</keyword>
<comment type="subcellular location">
    <subcellularLocation>
        <location evidence="1">Cytoplasm</location>
    </subcellularLocation>
</comment>
<reference evidence="13 14" key="1">
    <citation type="journal article" date="2017" name="Environ. Microbiol.">
        <title>Genomic and physiological analyses of 'Reinekea forsetii' reveal a versatile opportunistic lifestyle during spring algae blooms.</title>
        <authorList>
            <person name="Avci B."/>
            <person name="Hahnke R.L."/>
            <person name="Chafee M."/>
            <person name="Fischer T."/>
            <person name="Gruber-Vodicka H."/>
            <person name="Tegetmeyer H.E."/>
            <person name="Harder J."/>
            <person name="Fuchs B.M."/>
            <person name="Amann R.I."/>
            <person name="Teeling H."/>
        </authorList>
    </citation>
    <scope>NUCLEOTIDE SEQUENCE [LARGE SCALE GENOMIC DNA]</scope>
    <source>
        <strain evidence="13 14">Hel1_31_D35</strain>
    </source>
</reference>
<dbReference type="GO" id="GO:0006417">
    <property type="term" value="P:regulation of translation"/>
    <property type="evidence" value="ECO:0007669"/>
    <property type="project" value="UniProtKB-KW"/>
</dbReference>
<gene>
    <name evidence="13" type="ORF">REIFOR_03115</name>
</gene>
<evidence type="ECO:0000256" key="7">
    <source>
        <dbReference type="ARBA" id="ARBA00048707"/>
    </source>
</evidence>
<dbReference type="GO" id="GO:0005737">
    <property type="term" value="C:cytoplasm"/>
    <property type="evidence" value="ECO:0007669"/>
    <property type="project" value="UniProtKB-SubCell"/>
</dbReference>
<feature type="domain" description="Prokaryotic-type class I peptide chain release factors" evidence="12">
    <location>
        <begin position="25"/>
        <end position="41"/>
    </location>
</feature>
<evidence type="ECO:0000313" key="14">
    <source>
        <dbReference type="Proteomes" id="UP000229757"/>
    </source>
</evidence>
<dbReference type="PANTHER" id="PTHR47814:SF1">
    <property type="entry name" value="PEPTIDYL-TRNA HYDROLASE ARFB"/>
    <property type="match status" value="1"/>
</dbReference>
<evidence type="ECO:0000256" key="8">
    <source>
        <dbReference type="ARBA" id="ARBA00063421"/>
    </source>
</evidence>
<evidence type="ECO:0000256" key="9">
    <source>
        <dbReference type="ARBA" id="ARBA00070375"/>
    </source>
</evidence>
<proteinExistence type="inferred from homology"/>
<dbReference type="Gene3D" id="3.30.160.20">
    <property type="match status" value="1"/>
</dbReference>
<keyword evidence="14" id="KW-1185">Reference proteome</keyword>
<keyword evidence="4" id="KW-0963">Cytoplasm</keyword>
<dbReference type="EC" id="3.1.1.29" evidence="3"/>
<dbReference type="PANTHER" id="PTHR47814">
    <property type="entry name" value="PEPTIDYL-TRNA HYDROLASE ARFB"/>
    <property type="match status" value="1"/>
</dbReference>
<dbReference type="FunFam" id="3.30.160.20:FF:000029">
    <property type="entry name" value="Peptidyl-tRNA hydrolase YaeJ"/>
    <property type="match status" value="1"/>
</dbReference>
<dbReference type="InterPro" id="IPR045853">
    <property type="entry name" value="Pep_chain_release_fac_I_sf"/>
</dbReference>
<dbReference type="KEGG" id="rfo:REIFOR_03115"/>
<dbReference type="GO" id="GO:0072344">
    <property type="term" value="P:rescue of stalled ribosome"/>
    <property type="evidence" value="ECO:0007669"/>
    <property type="project" value="TreeGrafter"/>
</dbReference>